<evidence type="ECO:0000313" key="1">
    <source>
        <dbReference type="EMBL" id="KAH3857409.1"/>
    </source>
</evidence>
<dbReference type="EMBL" id="JAIWYP010000003">
    <property type="protein sequence ID" value="KAH3857409.1"/>
    <property type="molecule type" value="Genomic_DNA"/>
</dbReference>
<proteinExistence type="predicted"/>
<dbReference type="AlphaFoldDB" id="A0A9D4LGL7"/>
<name>A0A9D4LGL7_DREPO</name>
<reference evidence="1" key="2">
    <citation type="submission" date="2020-11" db="EMBL/GenBank/DDBJ databases">
        <authorList>
            <person name="McCartney M.A."/>
            <person name="Auch B."/>
            <person name="Kono T."/>
            <person name="Mallez S."/>
            <person name="Becker A."/>
            <person name="Gohl D.M."/>
            <person name="Silverstein K.A.T."/>
            <person name="Koren S."/>
            <person name="Bechman K.B."/>
            <person name="Herman A."/>
            <person name="Abrahante J.E."/>
            <person name="Garbe J."/>
        </authorList>
    </citation>
    <scope>NUCLEOTIDE SEQUENCE</scope>
    <source>
        <strain evidence="1">Duluth1</strain>
        <tissue evidence="1">Whole animal</tissue>
    </source>
</reference>
<organism evidence="1 2">
    <name type="scientific">Dreissena polymorpha</name>
    <name type="common">Zebra mussel</name>
    <name type="synonym">Mytilus polymorpha</name>
    <dbReference type="NCBI Taxonomy" id="45954"/>
    <lineage>
        <taxon>Eukaryota</taxon>
        <taxon>Metazoa</taxon>
        <taxon>Spiralia</taxon>
        <taxon>Lophotrochozoa</taxon>
        <taxon>Mollusca</taxon>
        <taxon>Bivalvia</taxon>
        <taxon>Autobranchia</taxon>
        <taxon>Heteroconchia</taxon>
        <taxon>Euheterodonta</taxon>
        <taxon>Imparidentia</taxon>
        <taxon>Neoheterodontei</taxon>
        <taxon>Myida</taxon>
        <taxon>Dreissenoidea</taxon>
        <taxon>Dreissenidae</taxon>
        <taxon>Dreissena</taxon>
    </lineage>
</organism>
<evidence type="ECO:0000313" key="2">
    <source>
        <dbReference type="Proteomes" id="UP000828390"/>
    </source>
</evidence>
<sequence>MALDGESQVKLEAVRPKTIISTRTTTDMGTWNVQNMHETGKTTTMAAEIRTTTPS</sequence>
<protein>
    <submittedName>
        <fullName evidence="1">Uncharacterized protein</fullName>
    </submittedName>
</protein>
<dbReference type="Proteomes" id="UP000828390">
    <property type="component" value="Unassembled WGS sequence"/>
</dbReference>
<comment type="caution">
    <text evidence="1">The sequence shown here is derived from an EMBL/GenBank/DDBJ whole genome shotgun (WGS) entry which is preliminary data.</text>
</comment>
<gene>
    <name evidence="1" type="ORF">DPMN_100016</name>
</gene>
<keyword evidence="2" id="KW-1185">Reference proteome</keyword>
<reference evidence="1" key="1">
    <citation type="journal article" date="2019" name="bioRxiv">
        <title>The Genome of the Zebra Mussel, Dreissena polymorpha: A Resource for Invasive Species Research.</title>
        <authorList>
            <person name="McCartney M.A."/>
            <person name="Auch B."/>
            <person name="Kono T."/>
            <person name="Mallez S."/>
            <person name="Zhang Y."/>
            <person name="Obille A."/>
            <person name="Becker A."/>
            <person name="Abrahante J.E."/>
            <person name="Garbe J."/>
            <person name="Badalamenti J.P."/>
            <person name="Herman A."/>
            <person name="Mangelson H."/>
            <person name="Liachko I."/>
            <person name="Sullivan S."/>
            <person name="Sone E.D."/>
            <person name="Koren S."/>
            <person name="Silverstein K.A.T."/>
            <person name="Beckman K.B."/>
            <person name="Gohl D.M."/>
        </authorList>
    </citation>
    <scope>NUCLEOTIDE SEQUENCE</scope>
    <source>
        <strain evidence="1">Duluth1</strain>
        <tissue evidence="1">Whole animal</tissue>
    </source>
</reference>
<accession>A0A9D4LGL7</accession>